<evidence type="ECO:0000313" key="2">
    <source>
        <dbReference type="EMBL" id="CAF4562958.1"/>
    </source>
</evidence>
<organism evidence="1 3">
    <name type="scientific">Didymodactylos carnosus</name>
    <dbReference type="NCBI Taxonomy" id="1234261"/>
    <lineage>
        <taxon>Eukaryota</taxon>
        <taxon>Metazoa</taxon>
        <taxon>Spiralia</taxon>
        <taxon>Gnathifera</taxon>
        <taxon>Rotifera</taxon>
        <taxon>Eurotatoria</taxon>
        <taxon>Bdelloidea</taxon>
        <taxon>Philodinida</taxon>
        <taxon>Philodinidae</taxon>
        <taxon>Didymodactylos</taxon>
    </lineage>
</organism>
<evidence type="ECO:0000313" key="1">
    <source>
        <dbReference type="EMBL" id="CAF1645032.1"/>
    </source>
</evidence>
<protein>
    <submittedName>
        <fullName evidence="1">Uncharacterized protein</fullName>
    </submittedName>
</protein>
<name>A0A816DXZ1_9BILA</name>
<feature type="non-terminal residue" evidence="1">
    <location>
        <position position="165"/>
    </location>
</feature>
<proteinExistence type="predicted"/>
<keyword evidence="3" id="KW-1185">Reference proteome</keyword>
<dbReference type="Proteomes" id="UP000663829">
    <property type="component" value="Unassembled WGS sequence"/>
</dbReference>
<sequence length="165" mass="18696">TSVQKHSLVNIIVGVDVNETLKDLLTLCTDSLKQLGVGKVSQPKLHFILNQKVGPNINNHVEAINKIIYDLKDKDLGDMIDISRETFHTLPSAFKRERLSNASDGQCLLRTEPEFIEQTQRFDSQITKSAKICCDRADNTSFTPPQWLSTFVLEAFLLRKKRQLA</sequence>
<dbReference type="EMBL" id="CAJOBC010118382">
    <property type="protein sequence ID" value="CAF4562958.1"/>
    <property type="molecule type" value="Genomic_DNA"/>
</dbReference>
<accession>A0A816DXZ1</accession>
<comment type="caution">
    <text evidence="1">The sequence shown here is derived from an EMBL/GenBank/DDBJ whole genome shotgun (WGS) entry which is preliminary data.</text>
</comment>
<dbReference type="Proteomes" id="UP000681722">
    <property type="component" value="Unassembled WGS sequence"/>
</dbReference>
<dbReference type="OrthoDB" id="10065851at2759"/>
<feature type="non-terminal residue" evidence="1">
    <location>
        <position position="1"/>
    </location>
</feature>
<evidence type="ECO:0000313" key="3">
    <source>
        <dbReference type="Proteomes" id="UP000663829"/>
    </source>
</evidence>
<dbReference type="AlphaFoldDB" id="A0A816DXZ1"/>
<dbReference type="EMBL" id="CAJNOQ010048880">
    <property type="protein sequence ID" value="CAF1645032.1"/>
    <property type="molecule type" value="Genomic_DNA"/>
</dbReference>
<reference evidence="1" key="1">
    <citation type="submission" date="2021-02" db="EMBL/GenBank/DDBJ databases">
        <authorList>
            <person name="Nowell W R."/>
        </authorList>
    </citation>
    <scope>NUCLEOTIDE SEQUENCE</scope>
</reference>
<gene>
    <name evidence="1" type="ORF">GPM918_LOCUS45177</name>
    <name evidence="2" type="ORF">SRO942_LOCUS47464</name>
</gene>